<dbReference type="Pfam" id="PF11288">
    <property type="entry name" value="DUF3089"/>
    <property type="match status" value="1"/>
</dbReference>
<dbReference type="EMBL" id="CP042435">
    <property type="protein sequence ID" value="QEC68377.1"/>
    <property type="molecule type" value="Genomic_DNA"/>
</dbReference>
<keyword evidence="3" id="KW-1185">Reference proteome</keyword>
<dbReference type="Proteomes" id="UP000321533">
    <property type="component" value="Chromosome"/>
</dbReference>
<dbReference type="KEGG" id="pgin:FRZ67_14090"/>
<dbReference type="PROSITE" id="PS51257">
    <property type="entry name" value="PROKAR_LIPOPROTEIN"/>
    <property type="match status" value="1"/>
</dbReference>
<protein>
    <submittedName>
        <fullName evidence="2">DUF3089 domain-containing protein</fullName>
    </submittedName>
</protein>
<sequence>MQKMLLSIFIIVAASCASNKNISYTNYDFKSPNGVPDYSNLDYWAAHPWKKDPSDSLPKALQKNYTTDSIVDIFFLHPTTFGDKTMKRGWNAGIDDSAINHKTDFTTILYQASIFNTAGRVFAPRYRQANYFAYFPTDTAKAIAAFDTAYDDVKAAFEYYLAHYNNGRPFIIASHSQGTTHAKRLIKEYIEGKPLQNRMVVAYLAGMPVEPDYFYNIPVCTNPNQTGCICSWRTFREGHTDSFIDKEKFTAIVTNPLTWDSSKTSAGRFENKGAVLQKFNKLKPNVAGAAVHNGVLWTNRPHFFGSIFLKNPNYHIADYNLYYLSVRENAQQRINAFWKR</sequence>
<dbReference type="RefSeq" id="WP_147190319.1">
    <property type="nucleotide sequence ID" value="NZ_CP042435.1"/>
</dbReference>
<dbReference type="InterPro" id="IPR029058">
    <property type="entry name" value="AB_hydrolase_fold"/>
</dbReference>
<dbReference type="InterPro" id="IPR021440">
    <property type="entry name" value="DUF3089"/>
</dbReference>
<organism evidence="2 3">
    <name type="scientific">Panacibacter ginsenosidivorans</name>
    <dbReference type="NCBI Taxonomy" id="1813871"/>
    <lineage>
        <taxon>Bacteria</taxon>
        <taxon>Pseudomonadati</taxon>
        <taxon>Bacteroidota</taxon>
        <taxon>Chitinophagia</taxon>
        <taxon>Chitinophagales</taxon>
        <taxon>Chitinophagaceae</taxon>
        <taxon>Panacibacter</taxon>
    </lineage>
</organism>
<name>A0A5B8VA54_9BACT</name>
<dbReference type="SUPFAM" id="SSF53474">
    <property type="entry name" value="alpha/beta-Hydrolases"/>
    <property type="match status" value="1"/>
</dbReference>
<feature type="signal peptide" evidence="1">
    <location>
        <begin position="1"/>
        <end position="19"/>
    </location>
</feature>
<gene>
    <name evidence="2" type="ORF">FRZ67_14090</name>
</gene>
<reference evidence="2 3" key="1">
    <citation type="journal article" date="2016" name="Int. J. Syst. Evol. Microbiol.">
        <title>Panacibacter ginsenosidivorans gen. nov., sp. nov., with ginsenoside converting activity isolated from soil of a ginseng field.</title>
        <authorList>
            <person name="Siddiqi M.Z."/>
            <person name="Muhammad Shafi S."/>
            <person name="Choi K.D."/>
            <person name="Im W.T."/>
        </authorList>
    </citation>
    <scope>NUCLEOTIDE SEQUENCE [LARGE SCALE GENOMIC DNA]</scope>
    <source>
        <strain evidence="2 3">Gsoil1550</strain>
    </source>
</reference>
<evidence type="ECO:0000256" key="1">
    <source>
        <dbReference type="SAM" id="SignalP"/>
    </source>
</evidence>
<evidence type="ECO:0000313" key="2">
    <source>
        <dbReference type="EMBL" id="QEC68377.1"/>
    </source>
</evidence>
<evidence type="ECO:0000313" key="3">
    <source>
        <dbReference type="Proteomes" id="UP000321533"/>
    </source>
</evidence>
<dbReference type="OrthoDB" id="9794645at2"/>
<feature type="chain" id="PRO_5022720578" evidence="1">
    <location>
        <begin position="20"/>
        <end position="340"/>
    </location>
</feature>
<dbReference type="AlphaFoldDB" id="A0A5B8VA54"/>
<keyword evidence="1" id="KW-0732">Signal</keyword>
<proteinExistence type="predicted"/>
<accession>A0A5B8VA54</accession>